<keyword evidence="4" id="KW-1185">Reference proteome</keyword>
<name>A0AAV7R4J0_PLEWA</name>
<gene>
    <name evidence="3" type="ORF">NDU88_013056</name>
</gene>
<dbReference type="InterPro" id="IPR011162">
    <property type="entry name" value="MHC_I/II-like_Ag-recog"/>
</dbReference>
<organism evidence="3 4">
    <name type="scientific">Pleurodeles waltl</name>
    <name type="common">Iberian ribbed newt</name>
    <dbReference type="NCBI Taxonomy" id="8319"/>
    <lineage>
        <taxon>Eukaryota</taxon>
        <taxon>Metazoa</taxon>
        <taxon>Chordata</taxon>
        <taxon>Craniata</taxon>
        <taxon>Vertebrata</taxon>
        <taxon>Euteleostomi</taxon>
        <taxon>Amphibia</taxon>
        <taxon>Batrachia</taxon>
        <taxon>Caudata</taxon>
        <taxon>Salamandroidea</taxon>
        <taxon>Salamandridae</taxon>
        <taxon>Pleurodelinae</taxon>
        <taxon>Pleurodeles</taxon>
    </lineage>
</organism>
<evidence type="ECO:0000313" key="3">
    <source>
        <dbReference type="EMBL" id="KAJ1146797.1"/>
    </source>
</evidence>
<keyword evidence="1" id="KW-0325">Glycoprotein</keyword>
<dbReference type="SUPFAM" id="SSF54452">
    <property type="entry name" value="MHC antigen-recognition domain"/>
    <property type="match status" value="1"/>
</dbReference>
<dbReference type="InterPro" id="IPR037055">
    <property type="entry name" value="MHC_I-like_Ag-recog_sf"/>
</dbReference>
<evidence type="ECO:0000256" key="2">
    <source>
        <dbReference type="SAM" id="SignalP"/>
    </source>
</evidence>
<accession>A0AAV7R4J0</accession>
<dbReference type="Proteomes" id="UP001066276">
    <property type="component" value="Chromosome 6"/>
</dbReference>
<dbReference type="Gene3D" id="3.30.500.10">
    <property type="entry name" value="MHC class I-like antigen recognition-like"/>
    <property type="match status" value="1"/>
</dbReference>
<sequence>MRLTLLPVLLLLHRVSQFSTIGYVDDNPISCYNRKSRRLVPRISLFEKLTTEETSELREECREEPRSTAGVHGRCEDLMDRVNQIRCDGHLQGKRELLKPAPFSSVMAPGIYNTVKWEDALDWAI</sequence>
<feature type="signal peptide" evidence="2">
    <location>
        <begin position="1"/>
        <end position="17"/>
    </location>
</feature>
<feature type="chain" id="PRO_5043955978" evidence="2">
    <location>
        <begin position="18"/>
        <end position="125"/>
    </location>
</feature>
<proteinExistence type="predicted"/>
<comment type="caution">
    <text evidence="3">The sequence shown here is derived from an EMBL/GenBank/DDBJ whole genome shotgun (WGS) entry which is preliminary data.</text>
</comment>
<evidence type="ECO:0000256" key="1">
    <source>
        <dbReference type="ARBA" id="ARBA00023180"/>
    </source>
</evidence>
<reference evidence="3" key="1">
    <citation type="journal article" date="2022" name="bioRxiv">
        <title>Sequencing and chromosome-scale assembly of the giantPleurodeles waltlgenome.</title>
        <authorList>
            <person name="Brown T."/>
            <person name="Elewa A."/>
            <person name="Iarovenko S."/>
            <person name="Subramanian E."/>
            <person name="Araus A.J."/>
            <person name="Petzold A."/>
            <person name="Susuki M."/>
            <person name="Suzuki K.-i.T."/>
            <person name="Hayashi T."/>
            <person name="Toyoda A."/>
            <person name="Oliveira C."/>
            <person name="Osipova E."/>
            <person name="Leigh N.D."/>
            <person name="Simon A."/>
            <person name="Yun M.H."/>
        </authorList>
    </citation>
    <scope>NUCLEOTIDE SEQUENCE</scope>
    <source>
        <strain evidence="3">20211129_DDA</strain>
        <tissue evidence="3">Liver</tissue>
    </source>
</reference>
<evidence type="ECO:0000313" key="4">
    <source>
        <dbReference type="Proteomes" id="UP001066276"/>
    </source>
</evidence>
<keyword evidence="2" id="KW-0732">Signal</keyword>
<dbReference type="AlphaFoldDB" id="A0AAV7R4J0"/>
<protein>
    <submittedName>
        <fullName evidence="3">Uncharacterized protein</fullName>
    </submittedName>
</protein>
<dbReference type="EMBL" id="JANPWB010000010">
    <property type="protein sequence ID" value="KAJ1146797.1"/>
    <property type="molecule type" value="Genomic_DNA"/>
</dbReference>